<dbReference type="Pfam" id="PF12669">
    <property type="entry name" value="FeoB_associated"/>
    <property type="match status" value="1"/>
</dbReference>
<keyword evidence="3" id="KW-0411">Iron-sulfur</keyword>
<proteinExistence type="predicted"/>
<dbReference type="GO" id="GO:0051536">
    <property type="term" value="F:iron-sulfur cluster binding"/>
    <property type="evidence" value="ECO:0007669"/>
    <property type="project" value="UniProtKB-KW"/>
</dbReference>
<evidence type="ECO:0000259" key="5">
    <source>
        <dbReference type="PROSITE" id="PS51379"/>
    </source>
</evidence>
<dbReference type="InterPro" id="IPR017900">
    <property type="entry name" value="4Fe4S_Fe_S_CS"/>
</dbReference>
<evidence type="ECO:0000256" key="1">
    <source>
        <dbReference type="ARBA" id="ARBA00022723"/>
    </source>
</evidence>
<dbReference type="PROSITE" id="PS51379">
    <property type="entry name" value="4FE4S_FER_2"/>
    <property type="match status" value="1"/>
</dbReference>
<dbReference type="AlphaFoldDB" id="A0A949TVY0"/>
<accession>A0A949TVY0</accession>
<keyword evidence="2" id="KW-0408">Iron</keyword>
<dbReference type="Proteomes" id="UP000694308">
    <property type="component" value="Unassembled WGS sequence"/>
</dbReference>
<keyword evidence="7" id="KW-1185">Reference proteome</keyword>
<keyword evidence="4" id="KW-1133">Transmembrane helix</keyword>
<dbReference type="RefSeq" id="WP_218321606.1">
    <property type="nucleotide sequence ID" value="NZ_JAEEGC010000089.1"/>
</dbReference>
<feature type="transmembrane region" description="Helical" evidence="4">
    <location>
        <begin position="7"/>
        <end position="27"/>
    </location>
</feature>
<comment type="caution">
    <text evidence="6">The sequence shown here is derived from an EMBL/GenBank/DDBJ whole genome shotgun (WGS) entry which is preliminary data.</text>
</comment>
<feature type="domain" description="4Fe-4S ferredoxin-type" evidence="5">
    <location>
        <begin position="25"/>
        <end position="55"/>
    </location>
</feature>
<evidence type="ECO:0000256" key="2">
    <source>
        <dbReference type="ARBA" id="ARBA00023004"/>
    </source>
</evidence>
<dbReference type="PROSITE" id="PS00198">
    <property type="entry name" value="4FE4S_FER_1"/>
    <property type="match status" value="1"/>
</dbReference>
<evidence type="ECO:0000256" key="4">
    <source>
        <dbReference type="SAM" id="Phobius"/>
    </source>
</evidence>
<dbReference type="GO" id="GO:0046872">
    <property type="term" value="F:metal ion binding"/>
    <property type="evidence" value="ECO:0007669"/>
    <property type="project" value="UniProtKB-KW"/>
</dbReference>
<dbReference type="InterPro" id="IPR017896">
    <property type="entry name" value="4Fe4S_Fe-S-bd"/>
</dbReference>
<sequence length="59" mass="6955">MDFKDCIEFFIAAIIIIAAIYIIYMKIRNSNNQCRNCGSCSKMCPHYRTKKIQKNKFKS</sequence>
<gene>
    <name evidence="6" type="ORF">I6U48_16735</name>
</gene>
<keyword evidence="1" id="KW-0479">Metal-binding</keyword>
<organism evidence="6 7">
    <name type="scientific">Clostridium thailandense</name>
    <dbReference type="NCBI Taxonomy" id="2794346"/>
    <lineage>
        <taxon>Bacteria</taxon>
        <taxon>Bacillati</taxon>
        <taxon>Bacillota</taxon>
        <taxon>Clostridia</taxon>
        <taxon>Eubacteriales</taxon>
        <taxon>Clostridiaceae</taxon>
        <taxon>Clostridium</taxon>
    </lineage>
</organism>
<evidence type="ECO:0000313" key="6">
    <source>
        <dbReference type="EMBL" id="MBV7274541.1"/>
    </source>
</evidence>
<keyword evidence="4" id="KW-0472">Membrane</keyword>
<reference evidence="6" key="1">
    <citation type="submission" date="2020-12" db="EMBL/GenBank/DDBJ databases">
        <title>Clostridium thailandense sp. nov., a novel acetogenic bacterium isolated from peat land soil in Thailand.</title>
        <authorList>
            <person name="Chaikitkaew S."/>
            <person name="Birkeland N.K."/>
        </authorList>
    </citation>
    <scope>NUCLEOTIDE SEQUENCE</scope>
    <source>
        <strain evidence="6">PL3</strain>
    </source>
</reference>
<name>A0A949TVY0_9CLOT</name>
<dbReference type="EMBL" id="JAEEGC010000089">
    <property type="protein sequence ID" value="MBV7274541.1"/>
    <property type="molecule type" value="Genomic_DNA"/>
</dbReference>
<protein>
    <submittedName>
        <fullName evidence="6">FeoB-associated Cys-rich membrane protein</fullName>
    </submittedName>
</protein>
<evidence type="ECO:0000256" key="3">
    <source>
        <dbReference type="ARBA" id="ARBA00023014"/>
    </source>
</evidence>
<keyword evidence="4" id="KW-0812">Transmembrane</keyword>
<evidence type="ECO:0000313" key="7">
    <source>
        <dbReference type="Proteomes" id="UP000694308"/>
    </source>
</evidence>